<comment type="caution">
    <text evidence="1">The sequence shown here is derived from an EMBL/GenBank/DDBJ whole genome shotgun (WGS) entry which is preliminary data.</text>
</comment>
<dbReference type="AlphaFoldDB" id="A0A6A4ZU23"/>
<reference evidence="1" key="1">
    <citation type="submission" date="2019-06" db="EMBL/GenBank/DDBJ databases">
        <title>Genomics analysis of Aphanomyces spp. identifies a new class of oomycete effector associated with host adaptation.</title>
        <authorList>
            <person name="Gaulin E."/>
        </authorList>
    </citation>
    <scope>NUCLEOTIDE SEQUENCE</scope>
    <source>
        <strain evidence="1">CBS 578.67</strain>
    </source>
</reference>
<sequence>LFGKSDVLREFLHVPDDKILDVIAAPGFSFHASIAATELSPSKQARLAKCLEIEPTKRGTLDDLRSLLPPTSTIVRPSGVTRVYDAMTRVHSSLEGIHMDVQSGLRLNAEVLAMTQATLAKVVETKVDLMRGIFEATEVAVPTSFIVLPFHMADQRQQTLQPPATTVKKTMGFLQRMKFVGANIVAAVKESNPLAATKAALDGFTQGQPMYLYLLDEVTGAPVEDNAGIYPIKIDTASDAYTKFMATNLPLFQRGFKFLKMANAVAGVFQSFGVPTLSNDTLGEIESLLDAPVSSVQDFNVVQKALGNEGPVHAVRGAALRDLERFYAENDPNKTFAGLARVPLEHGQAVWTKDDARWQ</sequence>
<gene>
    <name evidence="1" type="ORF">As57867_002491</name>
</gene>
<feature type="non-terminal residue" evidence="1">
    <location>
        <position position="1"/>
    </location>
</feature>
<accession>A0A6A4ZU23</accession>
<protein>
    <submittedName>
        <fullName evidence="1">Uncharacterized protein</fullName>
    </submittedName>
</protein>
<organism evidence="1">
    <name type="scientific">Aphanomyces stellatus</name>
    <dbReference type="NCBI Taxonomy" id="120398"/>
    <lineage>
        <taxon>Eukaryota</taxon>
        <taxon>Sar</taxon>
        <taxon>Stramenopiles</taxon>
        <taxon>Oomycota</taxon>
        <taxon>Saprolegniomycetes</taxon>
        <taxon>Saprolegniales</taxon>
        <taxon>Verrucalvaceae</taxon>
        <taxon>Aphanomyces</taxon>
    </lineage>
</organism>
<proteinExistence type="predicted"/>
<evidence type="ECO:0000313" key="1">
    <source>
        <dbReference type="EMBL" id="KAF0717101.1"/>
    </source>
</evidence>
<dbReference type="OrthoDB" id="66170at2759"/>
<name>A0A6A4ZU23_9STRA</name>
<dbReference type="EMBL" id="VJMH01000304">
    <property type="protein sequence ID" value="KAF0717101.1"/>
    <property type="molecule type" value="Genomic_DNA"/>
</dbReference>